<dbReference type="EMBL" id="MCGE01000017">
    <property type="protein sequence ID" value="ORZ13165.1"/>
    <property type="molecule type" value="Genomic_DNA"/>
</dbReference>
<accession>A0A1X2IB97</accession>
<dbReference type="STRING" id="90262.A0A1X2IB97"/>
<dbReference type="AlphaFoldDB" id="A0A1X2IB97"/>
<organism evidence="2 3">
    <name type="scientific">Absidia repens</name>
    <dbReference type="NCBI Taxonomy" id="90262"/>
    <lineage>
        <taxon>Eukaryota</taxon>
        <taxon>Fungi</taxon>
        <taxon>Fungi incertae sedis</taxon>
        <taxon>Mucoromycota</taxon>
        <taxon>Mucoromycotina</taxon>
        <taxon>Mucoromycetes</taxon>
        <taxon>Mucorales</taxon>
        <taxon>Cunninghamellaceae</taxon>
        <taxon>Absidia</taxon>
    </lineage>
</organism>
<keyword evidence="3" id="KW-1185">Reference proteome</keyword>
<evidence type="ECO:0000313" key="3">
    <source>
        <dbReference type="Proteomes" id="UP000193560"/>
    </source>
</evidence>
<gene>
    <name evidence="2" type="ORF">BCR42DRAFT_493238</name>
</gene>
<feature type="region of interest" description="Disordered" evidence="1">
    <location>
        <begin position="26"/>
        <end position="87"/>
    </location>
</feature>
<feature type="compositionally biased region" description="Low complexity" evidence="1">
    <location>
        <begin position="60"/>
        <end position="77"/>
    </location>
</feature>
<evidence type="ECO:0000256" key="1">
    <source>
        <dbReference type="SAM" id="MobiDB-lite"/>
    </source>
</evidence>
<feature type="region of interest" description="Disordered" evidence="1">
    <location>
        <begin position="171"/>
        <end position="197"/>
    </location>
</feature>
<dbReference type="Proteomes" id="UP000193560">
    <property type="component" value="Unassembled WGS sequence"/>
</dbReference>
<sequence>MFNSTILVIKAGLMVVPNHKYKIMVPQPEFPSNNQSHHQSHDTEVSMTSQAPPPPPPLPATTSSFPPVPQQQNVPLQDEQQASNIRSVEDPIWMKCKSAVYRGAGAAQSKLGNVMGASDLEHRGQEWEEWATQISEQANTMTEQGAPSRLHGEYNKWMGYMGKVLGHVSGDPEMEAKGLQRKDEANEEIEKSRRTSA</sequence>
<evidence type="ECO:0000313" key="2">
    <source>
        <dbReference type="EMBL" id="ORZ13165.1"/>
    </source>
</evidence>
<feature type="compositionally biased region" description="Basic and acidic residues" evidence="1">
    <location>
        <begin position="174"/>
        <end position="197"/>
    </location>
</feature>
<reference evidence="2 3" key="1">
    <citation type="submission" date="2016-07" db="EMBL/GenBank/DDBJ databases">
        <title>Pervasive Adenine N6-methylation of Active Genes in Fungi.</title>
        <authorList>
            <consortium name="DOE Joint Genome Institute"/>
            <person name="Mondo S.J."/>
            <person name="Dannebaum R.O."/>
            <person name="Kuo R.C."/>
            <person name="Labutti K."/>
            <person name="Haridas S."/>
            <person name="Kuo A."/>
            <person name="Salamov A."/>
            <person name="Ahrendt S.R."/>
            <person name="Lipzen A."/>
            <person name="Sullivan W."/>
            <person name="Andreopoulos W.B."/>
            <person name="Clum A."/>
            <person name="Lindquist E."/>
            <person name="Daum C."/>
            <person name="Ramamoorthy G.K."/>
            <person name="Gryganskyi A."/>
            <person name="Culley D."/>
            <person name="Magnuson J.K."/>
            <person name="James T.Y."/>
            <person name="O'Malley M.A."/>
            <person name="Stajich J.E."/>
            <person name="Spatafora J.W."/>
            <person name="Visel A."/>
            <person name="Grigoriev I.V."/>
        </authorList>
    </citation>
    <scope>NUCLEOTIDE SEQUENCE [LARGE SCALE GENOMIC DNA]</scope>
    <source>
        <strain evidence="2 3">NRRL 1336</strain>
    </source>
</reference>
<protein>
    <submittedName>
        <fullName evidence="2">Uncharacterized protein</fullName>
    </submittedName>
</protein>
<proteinExistence type="predicted"/>
<comment type="caution">
    <text evidence="2">The sequence shown here is derived from an EMBL/GenBank/DDBJ whole genome shotgun (WGS) entry which is preliminary data.</text>
</comment>
<name>A0A1X2IB97_9FUNG</name>
<dbReference type="OrthoDB" id="9999611at2759"/>